<dbReference type="SUPFAM" id="SSF56112">
    <property type="entry name" value="Protein kinase-like (PK-like)"/>
    <property type="match status" value="1"/>
</dbReference>
<keyword evidence="2" id="KW-1133">Transmembrane helix</keyword>
<dbReference type="SMART" id="SM00220">
    <property type="entry name" value="S_TKc"/>
    <property type="match status" value="1"/>
</dbReference>
<dbReference type="GO" id="GO:0016020">
    <property type="term" value="C:membrane"/>
    <property type="evidence" value="ECO:0007669"/>
    <property type="project" value="InterPro"/>
</dbReference>
<dbReference type="PROSITE" id="PS50011">
    <property type="entry name" value="PROTEIN_KINASE_DOM"/>
    <property type="match status" value="1"/>
</dbReference>
<keyword evidence="5" id="KW-1185">Reference proteome</keyword>
<evidence type="ECO:0000259" key="3">
    <source>
        <dbReference type="PROSITE" id="PS50011"/>
    </source>
</evidence>
<evidence type="ECO:0000256" key="2">
    <source>
        <dbReference type="SAM" id="Phobius"/>
    </source>
</evidence>
<dbReference type="OrthoDB" id="4062651at2759"/>
<proteinExistence type="predicted"/>
<dbReference type="AlphaFoldDB" id="A0A7C8MHB9"/>
<feature type="domain" description="Protein kinase" evidence="3">
    <location>
        <begin position="244"/>
        <end position="604"/>
    </location>
</feature>
<gene>
    <name evidence="4" type="ORF">GQX73_g8948</name>
</gene>
<protein>
    <recommendedName>
        <fullName evidence="3">Protein kinase domain-containing protein</fullName>
    </recommendedName>
</protein>
<dbReference type="Gene3D" id="1.10.510.10">
    <property type="entry name" value="Transferase(Phosphotransferase) domain 1"/>
    <property type="match status" value="1"/>
</dbReference>
<dbReference type="InterPro" id="IPR011009">
    <property type="entry name" value="Kinase-like_dom_sf"/>
</dbReference>
<evidence type="ECO:0000313" key="4">
    <source>
        <dbReference type="EMBL" id="KAF2964632.1"/>
    </source>
</evidence>
<reference evidence="4 5" key="1">
    <citation type="submission" date="2019-12" db="EMBL/GenBank/DDBJ databases">
        <title>Draft genome sequence of the ascomycete Xylaria multiplex DSM 110363.</title>
        <authorList>
            <person name="Buettner E."/>
            <person name="Kellner H."/>
        </authorList>
    </citation>
    <scope>NUCLEOTIDE SEQUENCE [LARGE SCALE GENOMIC DNA]</scope>
    <source>
        <strain evidence="4 5">DSM 110363</strain>
    </source>
</reference>
<name>A0A7C8MHB9_9PEZI</name>
<sequence length="1018" mass="115502">MVLVAKTRPFRTSWGLRLGEQAPPFSTNGFQGGGEDGGRVRDEESNRRNEPSEPQDPYSQMAQTLRDKFILSADGKRFLPLDQLEAIVNETAVQNLLDRIFTTRPPSAQDICPRPEFQDSENNIADISRRKIFATLVLISKVGLIRDFITEGITDADLPLERRRTASETFLVPRDVKSDPSPNYALKQTPWGWTCNDIALFCNEQWAISAPYFSRAEDLGKKVHLYSLSPHDILPFVKPGTDDRGNPASLNQGFFSTVRRVKIHNAHHNFLVKAGHDGADFAVKMITRVHDVSAKSHKECFELEVEALKRFCQKDETHIIKLLATYEIGGVYHLLFPVADGNLMDLWKKPLQDMRPPAYLPGAALWLARECLGIAQALGKIHRFTYTPPLGTSMRPSQMPIHGIHGDIKPQNVLWFKELPSHLQGSSDNSARPAGSNDLNLGHLQLSDFGTVYFHREKSRIRNIMPVEGVTYRAPETNLPDPQGSPALDIWAFGCLYVDMITWFLCGYVAVDEDFPFARTQDEPEPGEDGLPRQDKFFISSRSWFKRGEIQVVKPSVTEWIESLHKNPRCSQFLHDFLDFIEVHMLVVSPNDRVECTKVVQELLRLKVKCDQTSAYHEAGKPRVWTSFIFNYLLGNRQVQSVDITTEAKWKEWFDDEKGILLTSKPTTSVILGSRSKESLEGLDYLPFSRSIFEYILQRFSIHDSVARTIFRNYTATFSRAYLVSEGAAGNAIVYNCRSSAQWGNDLALSATYFPDTGSIFAIFYGCNDHSIGKTIMTKIANRISKSSEDAFSHPMFLVGVFAEIERARMRELVLTAKLSLQNVINALQINGYKSISHSTSPADPWLNVYEIRNGLEFWAKLLMNMISHIEELDRDQHHRHQSELFRRTGRRIKDRLEELHLEYEGLVKDCDRIVDGMTLATSLALARDNMNDGKQMKAIALLTMIFLPATFVATFFSMTLVELGPSYGWLYPSVTIPLTITVLSAYWVAVVKPWKKQDLDPADAYKSDEKSRYCCLV</sequence>
<organism evidence="4 5">
    <name type="scientific">Xylaria multiplex</name>
    <dbReference type="NCBI Taxonomy" id="323545"/>
    <lineage>
        <taxon>Eukaryota</taxon>
        <taxon>Fungi</taxon>
        <taxon>Dikarya</taxon>
        <taxon>Ascomycota</taxon>
        <taxon>Pezizomycotina</taxon>
        <taxon>Sordariomycetes</taxon>
        <taxon>Xylariomycetidae</taxon>
        <taxon>Xylariales</taxon>
        <taxon>Xylariaceae</taxon>
        <taxon>Xylaria</taxon>
    </lineage>
</organism>
<evidence type="ECO:0000313" key="5">
    <source>
        <dbReference type="Proteomes" id="UP000481858"/>
    </source>
</evidence>
<dbReference type="GO" id="GO:0005524">
    <property type="term" value="F:ATP binding"/>
    <property type="evidence" value="ECO:0007669"/>
    <property type="project" value="InterPro"/>
</dbReference>
<dbReference type="Pfam" id="PF01544">
    <property type="entry name" value="CorA"/>
    <property type="match status" value="1"/>
</dbReference>
<dbReference type="GO" id="GO:0004674">
    <property type="term" value="F:protein serine/threonine kinase activity"/>
    <property type="evidence" value="ECO:0007669"/>
    <property type="project" value="TreeGrafter"/>
</dbReference>
<keyword evidence="2" id="KW-0472">Membrane</keyword>
<dbReference type="GO" id="GO:0046873">
    <property type="term" value="F:metal ion transmembrane transporter activity"/>
    <property type="evidence" value="ECO:0007669"/>
    <property type="project" value="InterPro"/>
</dbReference>
<evidence type="ECO:0000256" key="1">
    <source>
        <dbReference type="SAM" id="MobiDB-lite"/>
    </source>
</evidence>
<feature type="compositionally biased region" description="Basic and acidic residues" evidence="1">
    <location>
        <begin position="36"/>
        <end position="51"/>
    </location>
</feature>
<dbReference type="Gene3D" id="1.20.58.340">
    <property type="entry name" value="Magnesium transport protein CorA, transmembrane region"/>
    <property type="match status" value="1"/>
</dbReference>
<dbReference type="InParanoid" id="A0A7C8MHB9"/>
<feature type="region of interest" description="Disordered" evidence="1">
    <location>
        <begin position="15"/>
        <end position="60"/>
    </location>
</feature>
<accession>A0A7C8MHB9</accession>
<feature type="transmembrane region" description="Helical" evidence="2">
    <location>
        <begin position="970"/>
        <end position="990"/>
    </location>
</feature>
<dbReference type="Proteomes" id="UP000481858">
    <property type="component" value="Unassembled WGS sequence"/>
</dbReference>
<dbReference type="PANTHER" id="PTHR24359:SF37">
    <property type="entry name" value="PROTEIN KINASE DOMAIN-CONTAINING PROTEIN"/>
    <property type="match status" value="1"/>
</dbReference>
<dbReference type="InterPro" id="IPR000719">
    <property type="entry name" value="Prot_kinase_dom"/>
</dbReference>
<dbReference type="EMBL" id="WUBL01000143">
    <property type="protein sequence ID" value="KAF2964632.1"/>
    <property type="molecule type" value="Genomic_DNA"/>
</dbReference>
<dbReference type="InterPro" id="IPR002523">
    <property type="entry name" value="MgTranspt_CorA/ZnTranspt_ZntB"/>
</dbReference>
<keyword evidence="2" id="KW-0812">Transmembrane</keyword>
<comment type="caution">
    <text evidence="4">The sequence shown here is derived from an EMBL/GenBank/DDBJ whole genome shotgun (WGS) entry which is preliminary data.</text>
</comment>
<dbReference type="PANTHER" id="PTHR24359">
    <property type="entry name" value="SERINE/THREONINE-PROTEIN KINASE SBK1"/>
    <property type="match status" value="1"/>
</dbReference>
<feature type="transmembrane region" description="Helical" evidence="2">
    <location>
        <begin position="939"/>
        <end position="958"/>
    </location>
</feature>